<accession>A0A6M4M9G2</accession>
<name>A0A6M4M9G2_9ALTE</name>
<dbReference type="EMBL" id="CP052766">
    <property type="protein sequence ID" value="QJR79609.1"/>
    <property type="molecule type" value="Genomic_DNA"/>
</dbReference>
<proteinExistence type="predicted"/>
<dbReference type="RefSeq" id="WP_170669001.1">
    <property type="nucleotide sequence ID" value="NZ_CP052766.1"/>
</dbReference>
<reference evidence="1 2" key="2">
    <citation type="submission" date="2020-04" db="EMBL/GenBank/DDBJ databases">
        <title>Complete genome sequence of Alteromonas pelagimontana 5.12T.</title>
        <authorList>
            <person name="Sinha R.K."/>
            <person name="Krishnan K.P."/>
            <person name="Kurian J.P."/>
        </authorList>
    </citation>
    <scope>NUCLEOTIDE SEQUENCE [LARGE SCALE GENOMIC DNA]</scope>
    <source>
        <strain evidence="1 2">5.12</strain>
    </source>
</reference>
<protein>
    <submittedName>
        <fullName evidence="1">Uncharacterized protein</fullName>
    </submittedName>
</protein>
<reference evidence="2" key="1">
    <citation type="submission" date="2014-12" db="EMBL/GenBank/DDBJ databases">
        <title>Complete genome sequence of a multi-drug resistant Klebsiella pneumoniae.</title>
        <authorList>
            <person name="Hua X."/>
            <person name="Chen Q."/>
            <person name="Li X."/>
            <person name="Feng Y."/>
            <person name="Ruan Z."/>
            <person name="Yu Y."/>
        </authorList>
    </citation>
    <scope>NUCLEOTIDE SEQUENCE [LARGE SCALE GENOMIC DNA]</scope>
    <source>
        <strain evidence="2">5.12</strain>
    </source>
</reference>
<sequence length="54" mass="5817">MSSAKPQTEKKASAKKVELLFTVQVKPGEDPLTPGEHNLDADLADALIKDKLAK</sequence>
<keyword evidence="2" id="KW-1185">Reference proteome</keyword>
<dbReference type="KEGG" id="apel:CA267_001755"/>
<gene>
    <name evidence="1" type="ORF">CA267_001755</name>
</gene>
<evidence type="ECO:0000313" key="2">
    <source>
        <dbReference type="Proteomes" id="UP000219285"/>
    </source>
</evidence>
<evidence type="ECO:0000313" key="1">
    <source>
        <dbReference type="EMBL" id="QJR79609.1"/>
    </source>
</evidence>
<dbReference type="Proteomes" id="UP000219285">
    <property type="component" value="Chromosome"/>
</dbReference>
<organism evidence="1 2">
    <name type="scientific">Alteromonas pelagimontana</name>
    <dbReference type="NCBI Taxonomy" id="1858656"/>
    <lineage>
        <taxon>Bacteria</taxon>
        <taxon>Pseudomonadati</taxon>
        <taxon>Pseudomonadota</taxon>
        <taxon>Gammaproteobacteria</taxon>
        <taxon>Alteromonadales</taxon>
        <taxon>Alteromonadaceae</taxon>
        <taxon>Alteromonas/Salinimonas group</taxon>
        <taxon>Alteromonas</taxon>
    </lineage>
</organism>
<dbReference type="AlphaFoldDB" id="A0A6M4M9G2"/>